<gene>
    <name evidence="2" type="ordered locus">Clocel_0968</name>
</gene>
<reference evidence="2 3" key="1">
    <citation type="submission" date="2010-08" db="EMBL/GenBank/DDBJ databases">
        <title>Complete sequence of Clostridium cellulovorans 743B.</title>
        <authorList>
            <consortium name="US DOE Joint Genome Institute"/>
            <person name="Lucas S."/>
            <person name="Copeland A."/>
            <person name="Lapidus A."/>
            <person name="Cheng J.-F."/>
            <person name="Bruce D."/>
            <person name="Goodwin L."/>
            <person name="Pitluck S."/>
            <person name="Chertkov O."/>
            <person name="Detter J.C."/>
            <person name="Han C."/>
            <person name="Tapia R."/>
            <person name="Land M."/>
            <person name="Hauser L."/>
            <person name="Chang Y.-J."/>
            <person name="Jeffries C."/>
            <person name="Kyrpides N."/>
            <person name="Ivanova N."/>
            <person name="Mikhailova N."/>
            <person name="Hemme C.L."/>
            <person name="Woyke T."/>
        </authorList>
    </citation>
    <scope>NUCLEOTIDE SEQUENCE [LARGE SCALE GENOMIC DNA]</scope>
    <source>
        <strain evidence="3">ATCC 35296 / DSM 3052 / OCM 3 / 743B</strain>
    </source>
</reference>
<dbReference type="OrthoDB" id="1906427at2"/>
<evidence type="ECO:0000313" key="3">
    <source>
        <dbReference type="Proteomes" id="UP000002730"/>
    </source>
</evidence>
<proteinExistence type="predicted"/>
<evidence type="ECO:0000313" key="2">
    <source>
        <dbReference type="EMBL" id="ADL50734.1"/>
    </source>
</evidence>
<sequence length="365" mass="42508">MKKINIIIKKIKVITFLLIIAVAMIPTLLITLIYGNAIKSYLNKAGTSYVERERDAKVKNIKAFYETMKLQLNSYSTIQGLGFIDNNTDGKMNYEGIKSIQYIDNIYILNADFNLLNSLYPDKVNEHLITVLKEAKFSKHYYVSNFYMKDNKEFQFVFFKLVENGEIKGYTAFEINNSFFEEFMESNSDLNVDIYNDNFTIIASTIENRVYTNKINEYTKRMLNGYTSTESVEGIKTSYTFIDLENTSLYMVVTKNESEIYAPFTNSIMYIFIIFLLCLVFSVVVAVRFIRFLGEQMKKEYFDSENQKIYEQNKLLIPRVENIIELLDISVTNLEEIKIAKNKLSTTYDQLKGEESGFNDNSKDK</sequence>
<dbReference type="eggNOG" id="ENOG50325FF">
    <property type="taxonomic scope" value="Bacteria"/>
</dbReference>
<feature type="transmembrane region" description="Helical" evidence="1">
    <location>
        <begin position="12"/>
        <end position="34"/>
    </location>
</feature>
<keyword evidence="1" id="KW-1133">Transmembrane helix</keyword>
<dbReference type="AlphaFoldDB" id="D9STB8"/>
<dbReference type="KEGG" id="ccb:Clocel_0968"/>
<keyword evidence="1" id="KW-0812">Transmembrane</keyword>
<dbReference type="HOGENOM" id="CLU_758005_0_0_9"/>
<dbReference type="Proteomes" id="UP000002730">
    <property type="component" value="Chromosome"/>
</dbReference>
<name>D9STB8_CLOC7</name>
<keyword evidence="3" id="KW-1185">Reference proteome</keyword>
<evidence type="ECO:0000256" key="1">
    <source>
        <dbReference type="SAM" id="Phobius"/>
    </source>
</evidence>
<dbReference type="RefSeq" id="WP_010076419.1">
    <property type="nucleotide sequence ID" value="NC_014393.1"/>
</dbReference>
<keyword evidence="1" id="KW-0472">Membrane</keyword>
<accession>D9STB8</accession>
<organism evidence="2 3">
    <name type="scientific">Clostridium cellulovorans (strain ATCC 35296 / DSM 3052 / OCM 3 / 743B)</name>
    <dbReference type="NCBI Taxonomy" id="573061"/>
    <lineage>
        <taxon>Bacteria</taxon>
        <taxon>Bacillati</taxon>
        <taxon>Bacillota</taxon>
        <taxon>Clostridia</taxon>
        <taxon>Eubacteriales</taxon>
        <taxon>Clostridiaceae</taxon>
        <taxon>Clostridium</taxon>
    </lineage>
</organism>
<feature type="transmembrane region" description="Helical" evidence="1">
    <location>
        <begin position="268"/>
        <end position="290"/>
    </location>
</feature>
<protein>
    <submittedName>
        <fullName evidence="2">Uncharacterized protein</fullName>
    </submittedName>
</protein>
<dbReference type="EMBL" id="CP002160">
    <property type="protein sequence ID" value="ADL50734.1"/>
    <property type="molecule type" value="Genomic_DNA"/>
</dbReference>
<dbReference type="STRING" id="573061.Clocel_0968"/>